<organism evidence="1">
    <name type="scientific">Arundo donax</name>
    <name type="common">Giant reed</name>
    <name type="synonym">Donax arundinaceus</name>
    <dbReference type="NCBI Taxonomy" id="35708"/>
    <lineage>
        <taxon>Eukaryota</taxon>
        <taxon>Viridiplantae</taxon>
        <taxon>Streptophyta</taxon>
        <taxon>Embryophyta</taxon>
        <taxon>Tracheophyta</taxon>
        <taxon>Spermatophyta</taxon>
        <taxon>Magnoliopsida</taxon>
        <taxon>Liliopsida</taxon>
        <taxon>Poales</taxon>
        <taxon>Poaceae</taxon>
        <taxon>PACMAD clade</taxon>
        <taxon>Arundinoideae</taxon>
        <taxon>Arundineae</taxon>
        <taxon>Arundo</taxon>
    </lineage>
</organism>
<proteinExistence type="predicted"/>
<sequence>MRVLQRPLSCTLVQDVNKAILFHCSLDNIC</sequence>
<reference evidence="1" key="2">
    <citation type="journal article" date="2015" name="Data Brief">
        <title>Shoot transcriptome of the giant reed, Arundo donax.</title>
        <authorList>
            <person name="Barrero R.A."/>
            <person name="Guerrero F.D."/>
            <person name="Moolhuijzen P."/>
            <person name="Goolsby J.A."/>
            <person name="Tidwell J."/>
            <person name="Bellgard S.E."/>
            <person name="Bellgard M.I."/>
        </authorList>
    </citation>
    <scope>NUCLEOTIDE SEQUENCE</scope>
    <source>
        <tissue evidence="1">Shoot tissue taken approximately 20 cm above the soil surface</tissue>
    </source>
</reference>
<reference evidence="1" key="1">
    <citation type="submission" date="2014-09" db="EMBL/GenBank/DDBJ databases">
        <authorList>
            <person name="Magalhaes I.L.F."/>
            <person name="Oliveira U."/>
            <person name="Santos F.R."/>
            <person name="Vidigal T.H.D.A."/>
            <person name="Brescovit A.D."/>
            <person name="Santos A.J."/>
        </authorList>
    </citation>
    <scope>NUCLEOTIDE SEQUENCE</scope>
    <source>
        <tissue evidence="1">Shoot tissue taken approximately 20 cm above the soil surface</tissue>
    </source>
</reference>
<dbReference type="EMBL" id="GBRH01166403">
    <property type="protein sequence ID" value="JAE31493.1"/>
    <property type="molecule type" value="Transcribed_RNA"/>
</dbReference>
<accession>A0A0A9HF22</accession>
<dbReference type="AlphaFoldDB" id="A0A0A9HF22"/>
<protein>
    <submittedName>
        <fullName evidence="1">Uncharacterized protein</fullName>
    </submittedName>
</protein>
<evidence type="ECO:0000313" key="1">
    <source>
        <dbReference type="EMBL" id="JAE31493.1"/>
    </source>
</evidence>
<name>A0A0A9HF22_ARUDO</name>